<feature type="domain" description="HD/PDEase" evidence="2">
    <location>
        <begin position="26"/>
        <end position="280"/>
    </location>
</feature>
<dbReference type="PANTHER" id="PTHR11373">
    <property type="entry name" value="DEOXYNUCLEOSIDE TRIPHOSPHATE TRIPHOSPHOHYDROLASE"/>
    <property type="match status" value="1"/>
</dbReference>
<dbReference type="PANTHER" id="PTHR11373:SF4">
    <property type="entry name" value="DEOXYNUCLEOSIDE TRIPHOSPHATE TRIPHOSPHOHYDROLASE SAMHD1"/>
    <property type="match status" value="1"/>
</dbReference>
<dbReference type="GO" id="GO:0006203">
    <property type="term" value="P:dGTP catabolic process"/>
    <property type="evidence" value="ECO:0007669"/>
    <property type="project" value="TreeGrafter"/>
</dbReference>
<dbReference type="SMART" id="SM00471">
    <property type="entry name" value="HDc"/>
    <property type="match status" value="1"/>
</dbReference>
<accession>A0AAN4ZK24</accession>
<evidence type="ECO:0000313" key="5">
    <source>
        <dbReference type="Proteomes" id="UP001328107"/>
    </source>
</evidence>
<comment type="similarity">
    <text evidence="1">Belongs to the SAMHD1 family.</text>
</comment>
<dbReference type="InterPro" id="IPR006674">
    <property type="entry name" value="HD_domain"/>
</dbReference>
<dbReference type="GO" id="GO:0005634">
    <property type="term" value="C:nucleus"/>
    <property type="evidence" value="ECO:0007669"/>
    <property type="project" value="TreeGrafter"/>
</dbReference>
<sequence length="380" mass="42876">IVDTVEFQRLRNVKQLGAAHHVFPSGNHSRFTHSIGTCHITQLVLERLKADTSLNVTEEDVLCVSIAALCHDIGHGPYSHMYDGAFMTAVGRNGQWTHEMGSKEILRRIFSYPKVEKALREHLGGSDDESYSRNLDFIIELISPPEKMQGLAGEWIPVGRPITKSFLYDIVSNVHDGLDVDKFDYVLRDSKLTGFGIRFNEGSMLRVINSIRVLPCPRLGINRICFASKTADELLSLADSRHVLHARVYQHKTVGLIEAMIVKAFIAAEPYLNFRNKKGEKFPLSRIHEDYEVFCSVDDSILQMISSSNHPDLEKAKGYLKAIAERNLARRVAYVECSPNQNEMLRDIGKQCYKVAKNLQDQLTEEGKADGVIDDDVYVI</sequence>
<dbReference type="Proteomes" id="UP001328107">
    <property type="component" value="Unassembled WGS sequence"/>
</dbReference>
<reference evidence="3" key="2">
    <citation type="submission" date="2023-06" db="EMBL/GenBank/DDBJ databases">
        <title>Genome assembly of Pristionchus species.</title>
        <authorList>
            <person name="Yoshida K."/>
            <person name="Sommer R.J."/>
        </authorList>
    </citation>
    <scope>NUCLEOTIDE SEQUENCE</scope>
    <source>
        <strain evidence="3 5">RS5460</strain>
    </source>
</reference>
<dbReference type="InterPro" id="IPR050135">
    <property type="entry name" value="dGTPase-like"/>
</dbReference>
<feature type="non-terminal residue" evidence="3">
    <location>
        <position position="380"/>
    </location>
</feature>
<dbReference type="EMBL" id="BTRK01000002">
    <property type="protein sequence ID" value="GMR38448.1"/>
    <property type="molecule type" value="Genomic_DNA"/>
</dbReference>
<name>A0AAN4ZK24_9BILA</name>
<dbReference type="EMBL" id="BTRK01000002">
    <property type="protein sequence ID" value="GMR38445.1"/>
    <property type="molecule type" value="Genomic_DNA"/>
</dbReference>
<evidence type="ECO:0000259" key="2">
    <source>
        <dbReference type="SMART" id="SM00471"/>
    </source>
</evidence>
<dbReference type="GO" id="GO:0008832">
    <property type="term" value="F:dGTPase activity"/>
    <property type="evidence" value="ECO:0007669"/>
    <property type="project" value="TreeGrafter"/>
</dbReference>
<comment type="caution">
    <text evidence="3">The sequence shown here is derived from an EMBL/GenBank/DDBJ whole genome shotgun (WGS) entry which is preliminary data.</text>
</comment>
<dbReference type="Gene3D" id="1.10.3210.10">
    <property type="entry name" value="Hypothetical protein af1432"/>
    <property type="match status" value="1"/>
</dbReference>
<dbReference type="CDD" id="cd00077">
    <property type="entry name" value="HDc"/>
    <property type="match status" value="1"/>
</dbReference>
<organism evidence="3 5">
    <name type="scientific">Pristionchus mayeri</name>
    <dbReference type="NCBI Taxonomy" id="1317129"/>
    <lineage>
        <taxon>Eukaryota</taxon>
        <taxon>Metazoa</taxon>
        <taxon>Ecdysozoa</taxon>
        <taxon>Nematoda</taxon>
        <taxon>Chromadorea</taxon>
        <taxon>Rhabditida</taxon>
        <taxon>Rhabditina</taxon>
        <taxon>Diplogasteromorpha</taxon>
        <taxon>Diplogasteroidea</taxon>
        <taxon>Neodiplogasteridae</taxon>
        <taxon>Pristionchus</taxon>
    </lineage>
</organism>
<gene>
    <name evidence="3" type="ORF">PMAYCL1PPCAC_08640</name>
    <name evidence="4" type="ORF">PMAYCL1PPCAC_08643</name>
</gene>
<proteinExistence type="inferred from homology"/>
<protein>
    <recommendedName>
        <fullName evidence="2">HD/PDEase domain-containing protein</fullName>
    </recommendedName>
</protein>
<evidence type="ECO:0000313" key="4">
    <source>
        <dbReference type="EMBL" id="GMR38448.1"/>
    </source>
</evidence>
<dbReference type="InterPro" id="IPR003607">
    <property type="entry name" value="HD/PDEase_dom"/>
</dbReference>
<keyword evidence="5" id="KW-1185">Reference proteome</keyword>
<dbReference type="AlphaFoldDB" id="A0AAN4ZK24"/>
<reference evidence="5" key="1">
    <citation type="submission" date="2022-10" db="EMBL/GenBank/DDBJ databases">
        <title>Genome assembly of Pristionchus species.</title>
        <authorList>
            <person name="Yoshida K."/>
            <person name="Sommer R.J."/>
        </authorList>
    </citation>
    <scope>NUCLEOTIDE SEQUENCE [LARGE SCALE GENOMIC DNA]</scope>
    <source>
        <strain evidence="5">RS5460</strain>
    </source>
</reference>
<evidence type="ECO:0000256" key="1">
    <source>
        <dbReference type="ARBA" id="ARBA00005776"/>
    </source>
</evidence>
<dbReference type="Pfam" id="PF01966">
    <property type="entry name" value="HD"/>
    <property type="match status" value="1"/>
</dbReference>
<evidence type="ECO:0000313" key="3">
    <source>
        <dbReference type="EMBL" id="GMR38445.1"/>
    </source>
</evidence>
<feature type="non-terminal residue" evidence="3">
    <location>
        <position position="1"/>
    </location>
</feature>
<dbReference type="SUPFAM" id="SSF109604">
    <property type="entry name" value="HD-domain/PDEase-like"/>
    <property type="match status" value="1"/>
</dbReference>